<evidence type="ECO:0000256" key="4">
    <source>
        <dbReference type="ARBA" id="ARBA00022833"/>
    </source>
</evidence>
<accession>A0A8S4P2P2</accession>
<comment type="caution">
    <text evidence="8">The sequence shown here is derived from an EMBL/GenBank/DDBJ whole genome shotgun (WGS) entry which is preliminary data.</text>
</comment>
<dbReference type="InterPro" id="IPR036236">
    <property type="entry name" value="Znf_C2H2_sf"/>
</dbReference>
<keyword evidence="1" id="KW-0479">Metal-binding</keyword>
<dbReference type="GO" id="GO:0000981">
    <property type="term" value="F:DNA-binding transcription factor activity, RNA polymerase II-specific"/>
    <property type="evidence" value="ECO:0007669"/>
    <property type="project" value="TreeGrafter"/>
</dbReference>
<feature type="compositionally biased region" description="Polar residues" evidence="6">
    <location>
        <begin position="22"/>
        <end position="32"/>
    </location>
</feature>
<evidence type="ECO:0000256" key="2">
    <source>
        <dbReference type="ARBA" id="ARBA00022737"/>
    </source>
</evidence>
<feature type="compositionally biased region" description="Polar residues" evidence="6">
    <location>
        <begin position="62"/>
        <end position="78"/>
    </location>
</feature>
<keyword evidence="4" id="KW-0862">Zinc</keyword>
<feature type="domain" description="C2H2-type" evidence="7">
    <location>
        <begin position="315"/>
        <end position="338"/>
    </location>
</feature>
<dbReference type="AlphaFoldDB" id="A0A8S4P2P2"/>
<feature type="region of interest" description="Disordered" evidence="6">
    <location>
        <begin position="1"/>
        <end position="32"/>
    </location>
</feature>
<feature type="domain" description="C2H2-type" evidence="7">
    <location>
        <begin position="367"/>
        <end position="390"/>
    </location>
</feature>
<feature type="domain" description="C2H2-type" evidence="7">
    <location>
        <begin position="445"/>
        <end position="468"/>
    </location>
</feature>
<dbReference type="PANTHER" id="PTHR24409:SF295">
    <property type="entry name" value="AZ2-RELATED"/>
    <property type="match status" value="1"/>
</dbReference>
<dbReference type="GO" id="GO:0008270">
    <property type="term" value="F:zinc ion binding"/>
    <property type="evidence" value="ECO:0007669"/>
    <property type="project" value="UniProtKB-KW"/>
</dbReference>
<feature type="region of interest" description="Disordered" evidence="6">
    <location>
        <begin position="62"/>
        <end position="84"/>
    </location>
</feature>
<evidence type="ECO:0000256" key="1">
    <source>
        <dbReference type="ARBA" id="ARBA00022723"/>
    </source>
</evidence>
<name>A0A8S4P2P2_OWEFU</name>
<feature type="domain" description="C2H2-type" evidence="7">
    <location>
        <begin position="394"/>
        <end position="417"/>
    </location>
</feature>
<protein>
    <recommendedName>
        <fullName evidence="7">C2H2-type domain-containing protein</fullName>
    </recommendedName>
</protein>
<dbReference type="GO" id="GO:0005634">
    <property type="term" value="C:nucleus"/>
    <property type="evidence" value="ECO:0007669"/>
    <property type="project" value="TreeGrafter"/>
</dbReference>
<dbReference type="PROSITE" id="PS50157">
    <property type="entry name" value="ZINC_FINGER_C2H2_2"/>
    <property type="match status" value="5"/>
</dbReference>
<dbReference type="OrthoDB" id="6065398at2759"/>
<reference evidence="8" key="1">
    <citation type="submission" date="2022-03" db="EMBL/GenBank/DDBJ databases">
        <authorList>
            <person name="Martin C."/>
        </authorList>
    </citation>
    <scope>NUCLEOTIDE SEQUENCE</scope>
</reference>
<dbReference type="Pfam" id="PF00096">
    <property type="entry name" value="zf-C2H2"/>
    <property type="match status" value="1"/>
</dbReference>
<evidence type="ECO:0000313" key="8">
    <source>
        <dbReference type="EMBL" id="CAH1785734.1"/>
    </source>
</evidence>
<dbReference type="Pfam" id="PF13912">
    <property type="entry name" value="zf-C2H2_6"/>
    <property type="match status" value="1"/>
</dbReference>
<dbReference type="Gene3D" id="3.30.160.60">
    <property type="entry name" value="Classic Zinc Finger"/>
    <property type="match status" value="3"/>
</dbReference>
<gene>
    <name evidence="8" type="ORF">OFUS_LOCUS11751</name>
</gene>
<evidence type="ECO:0000256" key="6">
    <source>
        <dbReference type="SAM" id="MobiDB-lite"/>
    </source>
</evidence>
<keyword evidence="2" id="KW-0677">Repeat</keyword>
<feature type="domain" description="C2H2-type" evidence="7">
    <location>
        <begin position="417"/>
        <end position="445"/>
    </location>
</feature>
<sequence>IKEEHNYADERSTDFHDDQPEENPNQSFQQTSKEITSMVNYMDSSKQLFVKEVHSAVNKTLPSKKQSVNVKSSAINNSDDNRKTAELKTNNVPKKIKKRPNPEKSIFIPPELLNTNHPLIFASTKDTDERMETTPQSQDLLSQSKREEQYGIVDYVQGDVVTEDAELMSPSEQYQLPLNESLLQIILMNGGDDNDSGDLHIKDDGTLTQMDSISRDTNMDEDNRDIHADNDDVKPNLELLSDAQSQANSKAPDKGNKKLHRVYCFGQNTFTPVGKVPDERPGQTMQDSKTLCNLCNKNFRTNQIFRKHKQTYKHFKCDICTYSFMDEIDLMMHLITLHKIKIQCGFCNKEYKSLVGMRNHLKSSLHFKCTLCPKSFETNKQLTSHSKIHSLKPYTCNQCSQLFTCEEDLNIHFNSTHKCKQCFEVFTSRQDLKTHVQFSHVGSQNTCRYCPKNFPSKNDLNTHLHHVHDETLFKCDVEFTQKAISYG</sequence>
<organism evidence="8 9">
    <name type="scientific">Owenia fusiformis</name>
    <name type="common">Polychaete worm</name>
    <dbReference type="NCBI Taxonomy" id="6347"/>
    <lineage>
        <taxon>Eukaryota</taxon>
        <taxon>Metazoa</taxon>
        <taxon>Spiralia</taxon>
        <taxon>Lophotrochozoa</taxon>
        <taxon>Annelida</taxon>
        <taxon>Polychaeta</taxon>
        <taxon>Sedentaria</taxon>
        <taxon>Canalipalpata</taxon>
        <taxon>Sabellida</taxon>
        <taxon>Oweniida</taxon>
        <taxon>Oweniidae</taxon>
        <taxon>Owenia</taxon>
    </lineage>
</organism>
<dbReference type="SMART" id="SM00355">
    <property type="entry name" value="ZnF_C2H2"/>
    <property type="match status" value="7"/>
</dbReference>
<dbReference type="PANTHER" id="PTHR24409">
    <property type="entry name" value="ZINC FINGER PROTEIN 142"/>
    <property type="match status" value="1"/>
</dbReference>
<evidence type="ECO:0000259" key="7">
    <source>
        <dbReference type="PROSITE" id="PS50157"/>
    </source>
</evidence>
<dbReference type="GO" id="GO:0000977">
    <property type="term" value="F:RNA polymerase II transcription regulatory region sequence-specific DNA binding"/>
    <property type="evidence" value="ECO:0007669"/>
    <property type="project" value="TreeGrafter"/>
</dbReference>
<evidence type="ECO:0000256" key="5">
    <source>
        <dbReference type="PROSITE-ProRule" id="PRU00042"/>
    </source>
</evidence>
<dbReference type="EMBL" id="CAIIXF020000006">
    <property type="protein sequence ID" value="CAH1785734.1"/>
    <property type="molecule type" value="Genomic_DNA"/>
</dbReference>
<evidence type="ECO:0000256" key="3">
    <source>
        <dbReference type="ARBA" id="ARBA00022771"/>
    </source>
</evidence>
<keyword evidence="9" id="KW-1185">Reference proteome</keyword>
<dbReference type="SUPFAM" id="SSF57667">
    <property type="entry name" value="beta-beta-alpha zinc fingers"/>
    <property type="match status" value="3"/>
</dbReference>
<dbReference type="Proteomes" id="UP000749559">
    <property type="component" value="Unassembled WGS sequence"/>
</dbReference>
<proteinExistence type="predicted"/>
<dbReference type="InterPro" id="IPR013087">
    <property type="entry name" value="Znf_C2H2_type"/>
</dbReference>
<keyword evidence="3 5" id="KW-0863">Zinc-finger</keyword>
<feature type="compositionally biased region" description="Basic and acidic residues" evidence="6">
    <location>
        <begin position="1"/>
        <end position="18"/>
    </location>
</feature>
<dbReference type="PROSITE" id="PS00028">
    <property type="entry name" value="ZINC_FINGER_C2H2_1"/>
    <property type="match status" value="5"/>
</dbReference>
<feature type="non-terminal residue" evidence="8">
    <location>
        <position position="1"/>
    </location>
</feature>
<evidence type="ECO:0000313" key="9">
    <source>
        <dbReference type="Proteomes" id="UP000749559"/>
    </source>
</evidence>